<keyword evidence="6" id="KW-0413">Isomerase</keyword>
<evidence type="ECO:0000313" key="13">
    <source>
        <dbReference type="Proteomes" id="UP000683246"/>
    </source>
</evidence>
<dbReference type="Pfam" id="PF00580">
    <property type="entry name" value="UvrD-helicase"/>
    <property type="match status" value="1"/>
</dbReference>
<evidence type="ECO:0000256" key="6">
    <source>
        <dbReference type="ARBA" id="ARBA00023235"/>
    </source>
</evidence>
<keyword evidence="4 10" id="KW-0347">Helicase</keyword>
<dbReference type="AlphaFoldDB" id="A0A8J8MJ96"/>
<dbReference type="GO" id="GO:0003677">
    <property type="term" value="F:DNA binding"/>
    <property type="evidence" value="ECO:0007669"/>
    <property type="project" value="InterPro"/>
</dbReference>
<keyword evidence="13" id="KW-1185">Reference proteome</keyword>
<dbReference type="PANTHER" id="PTHR11070">
    <property type="entry name" value="UVRD / RECB / PCRA DNA HELICASE FAMILY MEMBER"/>
    <property type="match status" value="1"/>
</dbReference>
<dbReference type="InterPro" id="IPR000212">
    <property type="entry name" value="DNA_helicase_UvrD/REP"/>
</dbReference>
<dbReference type="Pfam" id="PF13361">
    <property type="entry name" value="UvrD_C"/>
    <property type="match status" value="1"/>
</dbReference>
<accession>A0A8J8MJ96</accession>
<comment type="catalytic activity">
    <reaction evidence="9">
        <text>ATP + H2O = ADP + phosphate + H(+)</text>
        <dbReference type="Rhea" id="RHEA:13065"/>
        <dbReference type="ChEBI" id="CHEBI:15377"/>
        <dbReference type="ChEBI" id="CHEBI:15378"/>
        <dbReference type="ChEBI" id="CHEBI:30616"/>
        <dbReference type="ChEBI" id="CHEBI:43474"/>
        <dbReference type="ChEBI" id="CHEBI:456216"/>
        <dbReference type="EC" id="5.6.2.4"/>
    </reaction>
</comment>
<gene>
    <name evidence="12" type="ORF">HZI73_08225</name>
</gene>
<evidence type="ECO:0000256" key="5">
    <source>
        <dbReference type="ARBA" id="ARBA00022840"/>
    </source>
</evidence>
<evidence type="ECO:0000256" key="2">
    <source>
        <dbReference type="ARBA" id="ARBA00022741"/>
    </source>
</evidence>
<dbReference type="GO" id="GO:0005829">
    <property type="term" value="C:cytosol"/>
    <property type="evidence" value="ECO:0007669"/>
    <property type="project" value="TreeGrafter"/>
</dbReference>
<dbReference type="InterPro" id="IPR027417">
    <property type="entry name" value="P-loop_NTPase"/>
</dbReference>
<dbReference type="PANTHER" id="PTHR11070:SF17">
    <property type="entry name" value="DNA HELICASE IV"/>
    <property type="match status" value="1"/>
</dbReference>
<dbReference type="GO" id="GO:0000725">
    <property type="term" value="P:recombinational repair"/>
    <property type="evidence" value="ECO:0007669"/>
    <property type="project" value="TreeGrafter"/>
</dbReference>
<protein>
    <recommendedName>
        <fullName evidence="8">DNA 3'-5' helicase</fullName>
        <ecNumber evidence="8">5.6.2.4</ecNumber>
    </recommendedName>
</protein>
<dbReference type="EMBL" id="CP058649">
    <property type="protein sequence ID" value="QUI22283.1"/>
    <property type="molecule type" value="Genomic_DNA"/>
</dbReference>
<dbReference type="NCBIfam" id="NF041464">
    <property type="entry name" value="HelD_BACSU"/>
    <property type="match status" value="1"/>
</dbReference>
<evidence type="ECO:0000259" key="11">
    <source>
        <dbReference type="PROSITE" id="PS51198"/>
    </source>
</evidence>
<dbReference type="SUPFAM" id="SSF52540">
    <property type="entry name" value="P-loop containing nucleoside triphosphate hydrolases"/>
    <property type="match status" value="1"/>
</dbReference>
<dbReference type="InterPro" id="IPR014017">
    <property type="entry name" value="DNA_helicase_UvrD-like_C"/>
</dbReference>
<evidence type="ECO:0000256" key="10">
    <source>
        <dbReference type="PROSITE-ProRule" id="PRU00560"/>
    </source>
</evidence>
<feature type="binding site" evidence="10">
    <location>
        <begin position="201"/>
        <end position="208"/>
    </location>
    <ligand>
        <name>ATP</name>
        <dbReference type="ChEBI" id="CHEBI:30616"/>
    </ligand>
</feature>
<dbReference type="EC" id="5.6.2.4" evidence="8"/>
<dbReference type="GO" id="GO:0043138">
    <property type="term" value="F:3'-5' DNA helicase activity"/>
    <property type="evidence" value="ECO:0007669"/>
    <property type="project" value="UniProtKB-EC"/>
</dbReference>
<evidence type="ECO:0000256" key="8">
    <source>
        <dbReference type="ARBA" id="ARBA00034808"/>
    </source>
</evidence>
<dbReference type="Gene3D" id="3.40.50.300">
    <property type="entry name" value="P-loop containing nucleotide triphosphate hydrolases"/>
    <property type="match status" value="3"/>
</dbReference>
<keyword evidence="2 10" id="KW-0547">Nucleotide-binding</keyword>
<evidence type="ECO:0000256" key="9">
    <source>
        <dbReference type="ARBA" id="ARBA00048988"/>
    </source>
</evidence>
<evidence type="ECO:0000313" key="12">
    <source>
        <dbReference type="EMBL" id="QUI22283.1"/>
    </source>
</evidence>
<dbReference type="InterPro" id="IPR013986">
    <property type="entry name" value="DExx_box_DNA_helicase_dom_sf"/>
</dbReference>
<dbReference type="GO" id="GO:0005524">
    <property type="term" value="F:ATP binding"/>
    <property type="evidence" value="ECO:0007669"/>
    <property type="project" value="UniProtKB-UniRule"/>
</dbReference>
<dbReference type="Gene3D" id="1.10.10.160">
    <property type="match status" value="1"/>
</dbReference>
<evidence type="ECO:0000256" key="4">
    <source>
        <dbReference type="ARBA" id="ARBA00022806"/>
    </source>
</evidence>
<dbReference type="Pfam" id="PF13538">
    <property type="entry name" value="UvrD_C_2"/>
    <property type="match status" value="1"/>
</dbReference>
<feature type="domain" description="UvrD-like helicase ATP-binding" evidence="11">
    <location>
        <begin position="180"/>
        <end position="575"/>
    </location>
</feature>
<dbReference type="KEGG" id="vpy:HZI73_08225"/>
<proteinExistence type="inferred from homology"/>
<name>A0A8J8MJ96_9FIRM</name>
<evidence type="ECO:0000256" key="7">
    <source>
        <dbReference type="ARBA" id="ARBA00034617"/>
    </source>
</evidence>
<evidence type="ECO:0000256" key="1">
    <source>
        <dbReference type="ARBA" id="ARBA00009922"/>
    </source>
</evidence>
<dbReference type="Proteomes" id="UP000683246">
    <property type="component" value="Chromosome"/>
</dbReference>
<dbReference type="RefSeq" id="WP_212697767.1">
    <property type="nucleotide sequence ID" value="NZ_CP058649.1"/>
</dbReference>
<keyword evidence="3 10" id="KW-0378">Hydrolase</keyword>
<evidence type="ECO:0000256" key="3">
    <source>
        <dbReference type="ARBA" id="ARBA00022801"/>
    </source>
</evidence>
<sequence>MEAKRHEDYRQEKERLTYIKKIIEEEIDLLRHKTYTHVNEDVIPHMVYMDNQRMKKLNGAFLNPYFGRIHFKESNQSKIADIYIGKASLMDHESDHDGVMLITDWRAPISTLYYDRNIGPVDYHCPAGRIDGDLLLKRNYKIEDGYLEKITDIDVTALDEMLLEALEDKKDTKLKDIVSTIQSEQNAIIRADLAKSLIIQGVAGSGKTTIALHRIAYLIYTYQHRYKPDEFMIIAPNKLFLQYIEDMLPELGVEDVEQTTMEILTRDIVSESFSIGENDDKLKRMIENKNHEEIKALRALSKIKTGMAYKEILDVFIYEMIHDILPRDDFIFEGVLFIRADKLSAMFYEYYKRYSVLKSIQMIKNVLKTQFENHKNDIEDNIYQSIKDAQINLNDTGIDMVQDNETMKKMHLEQQKRFKHMKKNFMKQMHAYLKEPKKSILQYYKQFLMNTDLIKRLVGDEAYLMGAFKEMSKHIRTKKMVEIEDLPALMYLQYQLKSTEKIQVKHIVIDEGQDFGTFQFYVLKAIMKEATFTILGDIAQGIHYHRGTQDWKVIQQQVFKEECQVKYLQKSYRTTVEIMDAANKVIEKVDDDNIITAHPVLRHGLQVQKIKKENDMDIVDAIAMELNKYKRDYHSIAIICKNNGQCEKMYHHMINKGIHVQWLKDKEAEYSQQIVLLPSYLAKGLEFDCVIIPDGSQDHYKMNKLDGMLLYVCMTRALHALNIYYVKESSDLLM</sequence>
<dbReference type="InterPro" id="IPR014016">
    <property type="entry name" value="UvrD-like_ATP-bd"/>
</dbReference>
<dbReference type="GO" id="GO:0016787">
    <property type="term" value="F:hydrolase activity"/>
    <property type="evidence" value="ECO:0007669"/>
    <property type="project" value="UniProtKB-UniRule"/>
</dbReference>
<dbReference type="PROSITE" id="PS51198">
    <property type="entry name" value="UVRD_HELICASE_ATP_BIND"/>
    <property type="match status" value="1"/>
</dbReference>
<organism evidence="12 13">
    <name type="scientific">Vallitalea pronyensis</name>
    <dbReference type="NCBI Taxonomy" id="1348613"/>
    <lineage>
        <taxon>Bacteria</taxon>
        <taxon>Bacillati</taxon>
        <taxon>Bacillota</taxon>
        <taxon>Clostridia</taxon>
        <taxon>Lachnospirales</taxon>
        <taxon>Vallitaleaceae</taxon>
        <taxon>Vallitalea</taxon>
    </lineage>
</organism>
<dbReference type="InterPro" id="IPR027785">
    <property type="entry name" value="UvrD-like_helicase_C"/>
</dbReference>
<comment type="similarity">
    <text evidence="1">Belongs to the helicase family. UvrD subfamily.</text>
</comment>
<reference evidence="12" key="1">
    <citation type="submission" date="2020-07" db="EMBL/GenBank/DDBJ databases">
        <title>Vallitalea pronyensis genome.</title>
        <authorList>
            <person name="Postec A."/>
        </authorList>
    </citation>
    <scope>NUCLEOTIDE SEQUENCE</scope>
    <source>
        <strain evidence="12">FatNI3</strain>
    </source>
</reference>
<keyword evidence="5 10" id="KW-0067">ATP-binding</keyword>
<comment type="catalytic activity">
    <reaction evidence="7">
        <text>Couples ATP hydrolysis with the unwinding of duplex DNA by translocating in the 3'-5' direction.</text>
        <dbReference type="EC" id="5.6.2.4"/>
    </reaction>
</comment>
<dbReference type="InterPro" id="IPR048228">
    <property type="entry name" value="HelD_bacillota"/>
</dbReference>